<evidence type="ECO:0000256" key="1">
    <source>
        <dbReference type="ARBA" id="ARBA00009919"/>
    </source>
</evidence>
<dbReference type="Pfam" id="PF00581">
    <property type="entry name" value="Rhodanese"/>
    <property type="match status" value="1"/>
</dbReference>
<geneLocation type="chloroplast" evidence="4"/>
<dbReference type="InterPro" id="IPR045886">
    <property type="entry name" value="ThiF/MoeB/HesA"/>
</dbReference>
<dbReference type="InterPro" id="IPR035985">
    <property type="entry name" value="Ubiquitin-activating_enz"/>
</dbReference>
<dbReference type="GeneID" id="33359408"/>
<dbReference type="EMBL" id="MF101441">
    <property type="protein sequence ID" value="ARW66292.1"/>
    <property type="molecule type" value="Genomic_DNA"/>
</dbReference>
<sequence>MNLSKIELKRYNRQIIIDNIGINGQMRLKKAKILIIGAGGLGCPILLYLASSGIGHIGILDYDTIDKSNLNRQILYAEKDEKILKTKAAQEKINILNSHCQIIAYNIKLNSNNSLDIIKKYDIIVDASDNFNTRYVIDFACHKLHKPHIYGAIQEFEGQICVFNYKDNLRYSSIYPHDLNLENNNNCNISGVIGEITGTIGILQATEVIKIILGIGDILNKKIINYNLLKASFKSHYITSIRDKNNKLKKSDNNAWKKSIISQYIINKLNSNKILIIDIRNKREFHKKHPVYSINIPLRYLKFKKAIEFLYNQCNKRIIILYCNNISRSIIASKFLYKNNINRHYILKEK</sequence>
<dbReference type="FunFam" id="3.40.50.720:FF:000080">
    <property type="entry name" value="Thiazole biosynthesis adenylyltransferase ThiF"/>
    <property type="match status" value="1"/>
</dbReference>
<keyword evidence="2" id="KW-1133">Transmembrane helix</keyword>
<dbReference type="CDD" id="cd00757">
    <property type="entry name" value="ThiF_MoeB_HesA_family"/>
    <property type="match status" value="1"/>
</dbReference>
<feature type="domain" description="Rhodanese" evidence="3">
    <location>
        <begin position="270"/>
        <end position="350"/>
    </location>
</feature>
<dbReference type="PANTHER" id="PTHR10953">
    <property type="entry name" value="UBIQUITIN-ACTIVATING ENZYME E1"/>
    <property type="match status" value="1"/>
</dbReference>
<dbReference type="Pfam" id="PF00899">
    <property type="entry name" value="ThiF"/>
    <property type="match status" value="1"/>
</dbReference>
<proteinExistence type="inferred from homology"/>
<dbReference type="GO" id="GO:0008146">
    <property type="term" value="F:sulfotransferase activity"/>
    <property type="evidence" value="ECO:0007669"/>
    <property type="project" value="TreeGrafter"/>
</dbReference>
<evidence type="ECO:0000313" key="4">
    <source>
        <dbReference type="EMBL" id="ARW66292.1"/>
    </source>
</evidence>
<reference evidence="4" key="1">
    <citation type="journal article" date="2017" name="J. Phycol.">
        <title>Analysis of chloroplast genomes and a supermatrix inform reclassification of the Rhodomelaceae (Rhodophyta).</title>
        <authorList>
            <person name="Diaz-Tapia P."/>
            <person name="Maggs C.A."/>
            <person name="West J.A."/>
            <person name="Verbruggen H."/>
        </authorList>
    </citation>
    <scope>NUCLEOTIDE SEQUENCE</scope>
    <source>
        <strain evidence="4">PD1020</strain>
    </source>
</reference>
<dbReference type="GO" id="GO:0008641">
    <property type="term" value="F:ubiquitin-like modifier activating enzyme activity"/>
    <property type="evidence" value="ECO:0007669"/>
    <property type="project" value="InterPro"/>
</dbReference>
<dbReference type="PANTHER" id="PTHR10953:SF102">
    <property type="entry name" value="ADENYLYLTRANSFERASE AND SULFURTRANSFERASE MOCS3"/>
    <property type="match status" value="1"/>
</dbReference>
<dbReference type="Gene3D" id="3.40.250.10">
    <property type="entry name" value="Rhodanese-like domain"/>
    <property type="match status" value="1"/>
</dbReference>
<feature type="transmembrane region" description="Helical" evidence="2">
    <location>
        <begin position="33"/>
        <end position="50"/>
    </location>
</feature>
<comment type="similarity">
    <text evidence="1">Belongs to the HesA/MoeB/ThiF family.</text>
</comment>
<organism evidence="4">
    <name type="scientific">Spyridia filamentosa</name>
    <name type="common">Red alga</name>
    <name type="synonym">Fucus filamentosus</name>
    <dbReference type="NCBI Taxonomy" id="196632"/>
    <lineage>
        <taxon>Eukaryota</taxon>
        <taxon>Rhodophyta</taxon>
        <taxon>Florideophyceae</taxon>
        <taxon>Rhodymeniophycidae</taxon>
        <taxon>Ceramiales</taxon>
        <taxon>Spyridiaceae</taxon>
        <taxon>Spyridia</taxon>
    </lineage>
</organism>
<dbReference type="AlphaFoldDB" id="A0A1Z1MKC5"/>
<dbReference type="GO" id="GO:0004792">
    <property type="term" value="F:thiosulfate-cyanide sulfurtransferase activity"/>
    <property type="evidence" value="ECO:0007669"/>
    <property type="project" value="TreeGrafter"/>
</dbReference>
<accession>A0A1Z1MKC5</accession>
<dbReference type="GO" id="GO:0016779">
    <property type="term" value="F:nucleotidyltransferase activity"/>
    <property type="evidence" value="ECO:0007669"/>
    <property type="project" value="TreeGrafter"/>
</dbReference>
<dbReference type="GO" id="GO:0005829">
    <property type="term" value="C:cytosol"/>
    <property type="evidence" value="ECO:0007669"/>
    <property type="project" value="TreeGrafter"/>
</dbReference>
<gene>
    <name evidence="4" type="primary">moeB</name>
</gene>
<evidence type="ECO:0000256" key="2">
    <source>
        <dbReference type="SAM" id="Phobius"/>
    </source>
</evidence>
<dbReference type="InterPro" id="IPR036873">
    <property type="entry name" value="Rhodanese-like_dom_sf"/>
</dbReference>
<evidence type="ECO:0000259" key="3">
    <source>
        <dbReference type="PROSITE" id="PS50206"/>
    </source>
</evidence>
<dbReference type="Gene3D" id="3.40.50.720">
    <property type="entry name" value="NAD(P)-binding Rossmann-like Domain"/>
    <property type="match status" value="1"/>
</dbReference>
<keyword evidence="4" id="KW-0934">Plastid</keyword>
<dbReference type="InterPro" id="IPR000594">
    <property type="entry name" value="ThiF_NAD_FAD-bd"/>
</dbReference>
<dbReference type="InterPro" id="IPR001763">
    <property type="entry name" value="Rhodanese-like_dom"/>
</dbReference>
<keyword evidence="2" id="KW-0472">Membrane</keyword>
<dbReference type="SUPFAM" id="SSF52821">
    <property type="entry name" value="Rhodanese/Cell cycle control phosphatase"/>
    <property type="match status" value="1"/>
</dbReference>
<keyword evidence="4" id="KW-0150">Chloroplast</keyword>
<dbReference type="PROSITE" id="PS50206">
    <property type="entry name" value="RHODANESE_3"/>
    <property type="match status" value="1"/>
</dbReference>
<dbReference type="SUPFAM" id="SSF69572">
    <property type="entry name" value="Activating enzymes of the ubiquitin-like proteins"/>
    <property type="match status" value="1"/>
</dbReference>
<dbReference type="CDD" id="cd00158">
    <property type="entry name" value="RHOD"/>
    <property type="match status" value="1"/>
</dbReference>
<keyword evidence="2" id="KW-0812">Transmembrane</keyword>
<protein>
    <submittedName>
        <fullName evidence="4">Molybdopterin biosynthesis protein</fullName>
    </submittedName>
</protein>
<dbReference type="RefSeq" id="YP_009397106.1">
    <property type="nucleotide sequence ID" value="NC_035285.1"/>
</dbReference>
<name>A0A1Z1MKC5_SPYFI</name>